<keyword evidence="7 14" id="KW-0560">Oxidoreductase</keyword>
<dbReference type="Pfam" id="PF01477">
    <property type="entry name" value="PLAT"/>
    <property type="match status" value="1"/>
</dbReference>
<dbReference type="PROSITE" id="PS00081">
    <property type="entry name" value="LIPOXYGENASE_2"/>
    <property type="match status" value="1"/>
</dbReference>
<dbReference type="SMART" id="SM00308">
    <property type="entry name" value="LH2"/>
    <property type="match status" value="1"/>
</dbReference>
<dbReference type="SUPFAM" id="SSF48484">
    <property type="entry name" value="Lipoxigenase"/>
    <property type="match status" value="1"/>
</dbReference>
<evidence type="ECO:0000256" key="9">
    <source>
        <dbReference type="ARBA" id="ARBA00023098"/>
    </source>
</evidence>
<dbReference type="InterPro" id="IPR000907">
    <property type="entry name" value="LipOase"/>
</dbReference>
<dbReference type="PROSITE" id="PS00711">
    <property type="entry name" value="LIPOXYGENASE_1"/>
    <property type="match status" value="1"/>
</dbReference>
<feature type="site" description="Essential for stabilizing binding to COTL1" evidence="12">
    <location>
        <position position="103"/>
    </location>
</feature>
<keyword evidence="4" id="KW-0963">Cytoplasm</keyword>
<dbReference type="PROSITE" id="PS51393">
    <property type="entry name" value="LIPOXYGENASE_3"/>
    <property type="match status" value="1"/>
</dbReference>
<feature type="domain" description="Lipoxygenase" evidence="16">
    <location>
        <begin position="118"/>
        <end position="553"/>
    </location>
</feature>
<dbReference type="GO" id="GO:0005506">
    <property type="term" value="F:iron ion binding"/>
    <property type="evidence" value="ECO:0007669"/>
    <property type="project" value="InterPro"/>
</dbReference>
<evidence type="ECO:0000256" key="11">
    <source>
        <dbReference type="PIRSR" id="PIRSR601885-2"/>
    </source>
</evidence>
<evidence type="ECO:0000256" key="3">
    <source>
        <dbReference type="ARBA" id="ARBA00009419"/>
    </source>
</evidence>
<evidence type="ECO:0000256" key="13">
    <source>
        <dbReference type="PROSITE-ProRule" id="PRU00152"/>
    </source>
</evidence>
<comment type="caution">
    <text evidence="13">Lacks conserved residue(s) required for the propagation of feature annotation.</text>
</comment>
<comment type="cofactor">
    <cofactor evidence="10">
        <name>Fe cation</name>
        <dbReference type="ChEBI" id="CHEBI:24875"/>
    </cofactor>
    <text evidence="10">Binds 1 Fe cation per subunit.</text>
</comment>
<sequence>MAEYKVTITTGEMMWGGTFDNVFITLVGTEGESERTMLNEGRDFAGNSGKEYIVKCESALGKIILIGIEKEPYLFLPDDDWFCAKVKVITPEKEELHFPCYRWIKERHLVFIREGKALTPFKEEDDKLILMRQAELETQKKAYQWKEFIEKLPYCIAADDAKELPPDLQFTFDRSMEFLLNFYVTMAELKCKFLADSKKPWANLSDISGVFWFNKTETFTYVQEHWKEDPFFGYQFLNGANPMVIQCCKKLPETFPVTEDMVQSSLKGSALALEMMNGNIFLCDYKLLLDLPTNVINMRPQHVVAPICLFHRTAEDKIVPIAIQLRQEPGELSPIFLPSDSEEDWLLAKVYVRAADFIEHQLHYHLLRTHLLAEAYCLATLRNLPTVHPVYKLLIPHTRFTVHINLQWREKIMSKDGFFPKYTATGSDGMVEALKRAYPTVTYRSLCLPENIEDRGLKDVPNFYYRDDGLALWDILFKYVDGVMRFFYKSDAEVALDKELQDWILDIFTHGFLKNAESGIPQAFQSVDKAVKFLTMVIFNMTAQHSAVNSGQV</sequence>
<dbReference type="Proteomes" id="UP000504632">
    <property type="component" value="Chromosome 5"/>
</dbReference>
<evidence type="ECO:0000256" key="1">
    <source>
        <dbReference type="ARBA" id="ARBA00004496"/>
    </source>
</evidence>
<proteinExistence type="inferred from homology"/>
<dbReference type="OrthoDB" id="407298at2759"/>
<dbReference type="InterPro" id="IPR036392">
    <property type="entry name" value="PLAT/LH2_dom_sf"/>
</dbReference>
<dbReference type="InParanoid" id="A0A6J2VD98"/>
<evidence type="ECO:0000259" key="15">
    <source>
        <dbReference type="PROSITE" id="PS50095"/>
    </source>
</evidence>
<keyword evidence="9" id="KW-0443">Lipid metabolism</keyword>
<evidence type="ECO:0000256" key="10">
    <source>
        <dbReference type="PIRSR" id="PIRSR601885-1"/>
    </source>
</evidence>
<reference evidence="18" key="1">
    <citation type="submission" date="2025-08" db="UniProtKB">
        <authorList>
            <consortium name="RefSeq"/>
        </authorList>
    </citation>
    <scope>IDENTIFICATION</scope>
</reference>
<dbReference type="PRINTS" id="PR00467">
    <property type="entry name" value="MAMLPOXGNASE"/>
</dbReference>
<evidence type="ECO:0000313" key="17">
    <source>
        <dbReference type="Proteomes" id="UP000504632"/>
    </source>
</evidence>
<dbReference type="InterPro" id="IPR013819">
    <property type="entry name" value="LipOase_C"/>
</dbReference>
<dbReference type="Pfam" id="PF00305">
    <property type="entry name" value="Lipoxygenase"/>
    <property type="match status" value="1"/>
</dbReference>
<dbReference type="GO" id="GO:0016702">
    <property type="term" value="F:oxidoreductase activity, acting on single donors with incorporation of molecular oxygen, incorporation of two atoms of oxygen"/>
    <property type="evidence" value="ECO:0007669"/>
    <property type="project" value="InterPro"/>
</dbReference>
<dbReference type="RefSeq" id="XP_030630815.1">
    <property type="nucleotide sequence ID" value="XM_030774955.1"/>
</dbReference>
<comment type="similarity">
    <text evidence="3 14">Belongs to the lipoxygenase family.</text>
</comment>
<dbReference type="InterPro" id="IPR020834">
    <property type="entry name" value="LipOase_CS"/>
</dbReference>
<evidence type="ECO:0000256" key="4">
    <source>
        <dbReference type="ARBA" id="ARBA00022490"/>
    </source>
</evidence>
<dbReference type="GO" id="GO:0005737">
    <property type="term" value="C:cytoplasm"/>
    <property type="evidence" value="ECO:0007669"/>
    <property type="project" value="UniProtKB-SubCell"/>
</dbReference>
<evidence type="ECO:0000259" key="16">
    <source>
        <dbReference type="PROSITE" id="PS51393"/>
    </source>
</evidence>
<dbReference type="PANTHER" id="PTHR11771">
    <property type="entry name" value="LIPOXYGENASE"/>
    <property type="match status" value="1"/>
</dbReference>
<evidence type="ECO:0000256" key="6">
    <source>
        <dbReference type="ARBA" id="ARBA00022964"/>
    </source>
</evidence>
<evidence type="ECO:0000256" key="14">
    <source>
        <dbReference type="RuleBase" id="RU003974"/>
    </source>
</evidence>
<feature type="domain" description="PLAT" evidence="15">
    <location>
        <begin position="2"/>
        <end position="118"/>
    </location>
</feature>
<dbReference type="Gene3D" id="2.60.60.20">
    <property type="entry name" value="PLAT/LH2 domain"/>
    <property type="match status" value="1"/>
</dbReference>
<evidence type="ECO:0000256" key="5">
    <source>
        <dbReference type="ARBA" id="ARBA00022723"/>
    </source>
</evidence>
<dbReference type="SUPFAM" id="SSF49723">
    <property type="entry name" value="Lipase/lipooxygenase domain (PLAT/LH2 domain)"/>
    <property type="match status" value="1"/>
</dbReference>
<feature type="binding site" evidence="11">
    <location>
        <position position="17"/>
    </location>
    <ligand>
        <name>Ca(2+)</name>
        <dbReference type="ChEBI" id="CHEBI:29108"/>
        <label>1</label>
    </ligand>
</feature>
<evidence type="ECO:0000256" key="2">
    <source>
        <dbReference type="ARBA" id="ARBA00005189"/>
    </source>
</evidence>
<dbReference type="AlphaFoldDB" id="A0A6J2VD98"/>
<feature type="binding site" evidence="10">
    <location>
        <position position="545"/>
    </location>
    <ligand>
        <name>Fe cation</name>
        <dbReference type="ChEBI" id="CHEBI:24875"/>
        <note>catalytic</note>
    </ligand>
</feature>
<feature type="binding site" evidence="10">
    <location>
        <position position="365"/>
    </location>
    <ligand>
        <name>Fe cation</name>
        <dbReference type="ChEBI" id="CHEBI:24875"/>
        <note>catalytic</note>
    </ligand>
</feature>
<dbReference type="GeneID" id="115812476"/>
<comment type="subcellular location">
    <subcellularLocation>
        <location evidence="1">Cytoplasm</location>
    </subcellularLocation>
</comment>
<feature type="binding site" evidence="11">
    <location>
        <position position="79"/>
    </location>
    <ligand>
        <name>Ca(2+)</name>
        <dbReference type="ChEBI" id="CHEBI:29108"/>
        <label>1</label>
    </ligand>
</feature>
<organism evidence="17 18">
    <name type="scientific">Chanos chanos</name>
    <name type="common">Milkfish</name>
    <name type="synonym">Mugil chanos</name>
    <dbReference type="NCBI Taxonomy" id="29144"/>
    <lineage>
        <taxon>Eukaryota</taxon>
        <taxon>Metazoa</taxon>
        <taxon>Chordata</taxon>
        <taxon>Craniata</taxon>
        <taxon>Vertebrata</taxon>
        <taxon>Euteleostomi</taxon>
        <taxon>Actinopterygii</taxon>
        <taxon>Neopterygii</taxon>
        <taxon>Teleostei</taxon>
        <taxon>Ostariophysi</taxon>
        <taxon>Gonorynchiformes</taxon>
        <taxon>Chanidae</taxon>
        <taxon>Chanos</taxon>
    </lineage>
</organism>
<dbReference type="InterPro" id="IPR036226">
    <property type="entry name" value="LipOase_C_sf"/>
</dbReference>
<evidence type="ECO:0000256" key="12">
    <source>
        <dbReference type="PIRSR" id="PIRSR601885-3"/>
    </source>
</evidence>
<dbReference type="InterPro" id="IPR020833">
    <property type="entry name" value="LipOase_Fe_BS"/>
</dbReference>
<comment type="pathway">
    <text evidence="2">Lipid metabolism.</text>
</comment>
<accession>A0A6J2VD98</accession>
<evidence type="ECO:0000256" key="8">
    <source>
        <dbReference type="ARBA" id="ARBA00023004"/>
    </source>
</evidence>
<name>A0A6J2VD98_CHACN</name>
<dbReference type="PRINTS" id="PR00087">
    <property type="entry name" value="LIPOXYGENASE"/>
</dbReference>
<keyword evidence="5 10" id="KW-0479">Metal-binding</keyword>
<keyword evidence="11" id="KW-0106">Calcium</keyword>
<feature type="binding site" evidence="10">
    <location>
        <position position="370"/>
    </location>
    <ligand>
        <name>Fe cation</name>
        <dbReference type="ChEBI" id="CHEBI:24875"/>
        <note>catalytic</note>
    </ligand>
</feature>
<evidence type="ECO:0000313" key="18">
    <source>
        <dbReference type="RefSeq" id="XP_030630815.1"/>
    </source>
</evidence>
<keyword evidence="17" id="KW-1185">Reference proteome</keyword>
<dbReference type="InterPro" id="IPR001024">
    <property type="entry name" value="PLAT/LH2_dom"/>
</dbReference>
<keyword evidence="6 14" id="KW-0223">Dioxygenase</keyword>
<dbReference type="GO" id="GO:0034440">
    <property type="term" value="P:lipid oxidation"/>
    <property type="evidence" value="ECO:0007669"/>
    <property type="project" value="InterPro"/>
</dbReference>
<evidence type="ECO:0000256" key="7">
    <source>
        <dbReference type="ARBA" id="ARBA00023002"/>
    </source>
</evidence>
<dbReference type="InterPro" id="IPR001885">
    <property type="entry name" value="LipOase_mml"/>
</dbReference>
<gene>
    <name evidence="18" type="primary">LOC115812476</name>
</gene>
<dbReference type="Gene3D" id="1.20.245.10">
    <property type="entry name" value="Lipoxygenase-1, Domain 5"/>
    <property type="match status" value="2"/>
</dbReference>
<protein>
    <submittedName>
        <fullName evidence="18">Hydroperoxide isomerase ALOXE3-like</fullName>
    </submittedName>
</protein>
<feature type="binding site" evidence="11">
    <location>
        <position position="80"/>
    </location>
    <ligand>
        <name>Ca(2+)</name>
        <dbReference type="ChEBI" id="CHEBI:29108"/>
        <label>1</label>
    </ligand>
</feature>
<keyword evidence="8 10" id="KW-0408">Iron</keyword>
<dbReference type="PROSITE" id="PS50095">
    <property type="entry name" value="PLAT"/>
    <property type="match status" value="1"/>
</dbReference>